<sequence length="485" mass="54508">MQLNKKKRKANLKKTKSFSKPIADIGIAYKFADDIYCANDLWYTLKESQDVRSATTIDRFDLKSFTAHMFNMDNNGQLHQKLLRADAEPASIDPCHRSLILKFVDLLDGDGYSVEKMSESFLQHSFIGAQSPGGRSRSFSVDANGYAKDDGLGLLLLKQLSDAERDGDSIEANALGRFFNRSNLDPPLLLGSIKSNLGHTEGAAGVISLIKVAMCMYHRGITANMQFTSLNPKLEAQKYNLHILQNFILFPSVSNNDKIAIGVNSFETVGSTTHSIIEEYQPINKTSIQNGHIDDGNHIKNHNDDQAFLQRISQQLLLKRTISYTHLAILIFLSHQQLQEQINAFLTKKALPDLTIITGQSPQWWAMGRQLYENEPLFNKWINLIDGEMTKINNAIFVFLNRQQLQEQINAFLTEQASPGLSIISRPTKSLAQKICFVFSGQGPQWWSMELIEKKNEQESRTNDTNIAQPTLFAIQVALAALLIS</sequence>
<gene>
    <name evidence="4" type="ORF">IZO911_LOCUS35311</name>
</gene>
<dbReference type="InterPro" id="IPR020841">
    <property type="entry name" value="PKS_Beta-ketoAc_synthase_dom"/>
</dbReference>
<dbReference type="InterPro" id="IPR050091">
    <property type="entry name" value="PKS_NRPS_Biosynth_Enz"/>
</dbReference>
<dbReference type="Gene3D" id="3.40.47.10">
    <property type="match status" value="2"/>
</dbReference>
<dbReference type="AlphaFoldDB" id="A0A815FEH0"/>
<dbReference type="Pfam" id="PF02801">
    <property type="entry name" value="Ketoacyl-synt_C"/>
    <property type="match status" value="1"/>
</dbReference>
<dbReference type="SUPFAM" id="SSF52151">
    <property type="entry name" value="FabD/lysophospholipase-like"/>
    <property type="match status" value="1"/>
</dbReference>
<dbReference type="InterPro" id="IPR016039">
    <property type="entry name" value="Thiolase-like"/>
</dbReference>
<evidence type="ECO:0000259" key="3">
    <source>
        <dbReference type="SMART" id="SM00825"/>
    </source>
</evidence>
<dbReference type="SMART" id="SM00825">
    <property type="entry name" value="PKS_KS"/>
    <property type="match status" value="1"/>
</dbReference>
<protein>
    <recommendedName>
        <fullName evidence="3">Ketosynthase family 3 (KS3) domain-containing protein</fullName>
    </recommendedName>
</protein>
<accession>A0A815FEH0</accession>
<dbReference type="InterPro" id="IPR001227">
    <property type="entry name" value="Ac_transferase_dom_sf"/>
</dbReference>
<evidence type="ECO:0000256" key="2">
    <source>
        <dbReference type="ARBA" id="ARBA00022553"/>
    </source>
</evidence>
<dbReference type="SUPFAM" id="SSF53901">
    <property type="entry name" value="Thiolase-like"/>
    <property type="match status" value="1"/>
</dbReference>
<keyword evidence="1" id="KW-0596">Phosphopantetheine</keyword>
<dbReference type="InterPro" id="IPR014031">
    <property type="entry name" value="Ketoacyl_synth_C"/>
</dbReference>
<evidence type="ECO:0000313" key="4">
    <source>
        <dbReference type="EMBL" id="CAF1324050.1"/>
    </source>
</evidence>
<evidence type="ECO:0000313" key="5">
    <source>
        <dbReference type="Proteomes" id="UP000663860"/>
    </source>
</evidence>
<dbReference type="GO" id="GO:0006633">
    <property type="term" value="P:fatty acid biosynthetic process"/>
    <property type="evidence" value="ECO:0007669"/>
    <property type="project" value="TreeGrafter"/>
</dbReference>
<dbReference type="InterPro" id="IPR016035">
    <property type="entry name" value="Acyl_Trfase/lysoPLipase"/>
</dbReference>
<dbReference type="GO" id="GO:0004312">
    <property type="term" value="F:fatty acid synthase activity"/>
    <property type="evidence" value="ECO:0007669"/>
    <property type="project" value="TreeGrafter"/>
</dbReference>
<comment type="caution">
    <text evidence="4">The sequence shown here is derived from an EMBL/GenBank/DDBJ whole genome shotgun (WGS) entry which is preliminary data.</text>
</comment>
<keyword evidence="2" id="KW-0597">Phosphoprotein</keyword>
<organism evidence="4 5">
    <name type="scientific">Adineta steineri</name>
    <dbReference type="NCBI Taxonomy" id="433720"/>
    <lineage>
        <taxon>Eukaryota</taxon>
        <taxon>Metazoa</taxon>
        <taxon>Spiralia</taxon>
        <taxon>Gnathifera</taxon>
        <taxon>Rotifera</taxon>
        <taxon>Eurotatoria</taxon>
        <taxon>Bdelloidea</taxon>
        <taxon>Adinetida</taxon>
        <taxon>Adinetidae</taxon>
        <taxon>Adineta</taxon>
    </lineage>
</organism>
<dbReference type="EMBL" id="CAJNOE010000744">
    <property type="protein sequence ID" value="CAF1324050.1"/>
    <property type="molecule type" value="Genomic_DNA"/>
</dbReference>
<dbReference type="PANTHER" id="PTHR43775:SF37">
    <property type="entry name" value="SI:DKEY-61P9.11"/>
    <property type="match status" value="1"/>
</dbReference>
<evidence type="ECO:0000256" key="1">
    <source>
        <dbReference type="ARBA" id="ARBA00022450"/>
    </source>
</evidence>
<proteinExistence type="predicted"/>
<dbReference type="PANTHER" id="PTHR43775">
    <property type="entry name" value="FATTY ACID SYNTHASE"/>
    <property type="match status" value="1"/>
</dbReference>
<name>A0A815FEH0_9BILA</name>
<dbReference type="Proteomes" id="UP000663860">
    <property type="component" value="Unassembled WGS sequence"/>
</dbReference>
<dbReference type="Gene3D" id="3.40.366.10">
    <property type="entry name" value="Malonyl-Coenzyme A Acyl Carrier Protein, domain 2"/>
    <property type="match status" value="2"/>
</dbReference>
<reference evidence="4" key="1">
    <citation type="submission" date="2021-02" db="EMBL/GenBank/DDBJ databases">
        <authorList>
            <person name="Nowell W R."/>
        </authorList>
    </citation>
    <scope>NUCLEOTIDE SEQUENCE</scope>
</reference>
<feature type="domain" description="Ketosynthase family 3 (KS3)" evidence="3">
    <location>
        <begin position="22"/>
        <end position="282"/>
    </location>
</feature>